<sequence length="447" mass="49154">MESELKEMLIDLDTLKRSLPDSSLLASIDMMQSRVEHLTDLAKCAPARRSKVKDMSAEVVDSNPYSRLMALQRMGIVKNYERIREFSVAIVGIGGVGSVAAEMLTRCGIGRLLLYDYDKVELANMNRLFFRPEQVGMTKTDAAVQTLSDINPDVVLEAMYGCSCDPYSSLVKDHQMDDSYTLNITTLQGFETFTSSLKNKTFCPSKEGSGVDLVLSCVDNYEARMVVNQACNEMNQTWMESGVSEDAVSGHIQLLVPGETACFACAPPLVVASGVDERTLKREGVCAASLPTTMGVVAGLLVQNTLKYVLKFGQVSPYLGYNALKDYFPTMEMKPNPQCSNTACLDRQKEYILAKPARDAAAAKAKKDEVLVPECPVHDDNEWNISVVDDSEPITADASSSDTLPEGLVRELPTADEFQKPCDPQEMIDSVDDLDELRKQLEALNAD</sequence>
<dbReference type="Pfam" id="PF00899">
    <property type="entry name" value="ThiF"/>
    <property type="match status" value="1"/>
</dbReference>
<keyword evidence="4" id="KW-0547">Nucleotide-binding</keyword>
<evidence type="ECO:0000259" key="8">
    <source>
        <dbReference type="Pfam" id="PF00899"/>
    </source>
</evidence>
<dbReference type="InterPro" id="IPR035985">
    <property type="entry name" value="Ubiquitin-activating_enz"/>
</dbReference>
<dbReference type="AlphaFoldDB" id="A0AAV6I6A7"/>
<dbReference type="InterPro" id="IPR045886">
    <property type="entry name" value="ThiF/MoeB/HesA"/>
</dbReference>
<dbReference type="GO" id="GO:0071569">
    <property type="term" value="P:protein ufmylation"/>
    <property type="evidence" value="ECO:0007669"/>
    <property type="project" value="TreeGrafter"/>
</dbReference>
<proteinExistence type="inferred from homology"/>
<dbReference type="GO" id="GO:0005524">
    <property type="term" value="F:ATP binding"/>
    <property type="evidence" value="ECO:0007669"/>
    <property type="project" value="UniProtKB-KW"/>
</dbReference>
<comment type="similarity">
    <text evidence="1">Belongs to the ubiquitin-activating E1 family. UBA5 subfamily.</text>
</comment>
<evidence type="ECO:0000256" key="7">
    <source>
        <dbReference type="ARBA" id="ARBA00022840"/>
    </source>
</evidence>
<dbReference type="Proteomes" id="UP000823749">
    <property type="component" value="Chromosome 12"/>
</dbReference>
<evidence type="ECO:0000313" key="10">
    <source>
        <dbReference type="Proteomes" id="UP000823749"/>
    </source>
</evidence>
<name>A0AAV6I6A7_9ERIC</name>
<keyword evidence="10" id="KW-1185">Reference proteome</keyword>
<organism evidence="9 10">
    <name type="scientific">Rhododendron griersonianum</name>
    <dbReference type="NCBI Taxonomy" id="479676"/>
    <lineage>
        <taxon>Eukaryota</taxon>
        <taxon>Viridiplantae</taxon>
        <taxon>Streptophyta</taxon>
        <taxon>Embryophyta</taxon>
        <taxon>Tracheophyta</taxon>
        <taxon>Spermatophyta</taxon>
        <taxon>Magnoliopsida</taxon>
        <taxon>eudicotyledons</taxon>
        <taxon>Gunneridae</taxon>
        <taxon>Pentapetalae</taxon>
        <taxon>asterids</taxon>
        <taxon>Ericales</taxon>
        <taxon>Ericaceae</taxon>
        <taxon>Ericoideae</taxon>
        <taxon>Rhodoreae</taxon>
        <taxon>Rhododendron</taxon>
    </lineage>
</organism>
<dbReference type="PANTHER" id="PTHR10953">
    <property type="entry name" value="UBIQUITIN-ACTIVATING ENZYME E1"/>
    <property type="match status" value="1"/>
</dbReference>
<keyword evidence="7" id="KW-0067">ATP-binding</keyword>
<keyword evidence="3" id="KW-0479">Metal-binding</keyword>
<reference evidence="9" key="1">
    <citation type="submission" date="2020-08" db="EMBL/GenBank/DDBJ databases">
        <title>Plant Genome Project.</title>
        <authorList>
            <person name="Zhang R.-G."/>
        </authorList>
    </citation>
    <scope>NUCLEOTIDE SEQUENCE</scope>
    <source>
        <strain evidence="9">WSP0</strain>
        <tissue evidence="9">Leaf</tissue>
    </source>
</reference>
<dbReference type="PANTHER" id="PTHR10953:SF9">
    <property type="entry name" value="UBIQUITIN-LIKE MODIFIER-ACTIVATING ENZYME 5"/>
    <property type="match status" value="1"/>
</dbReference>
<comment type="caution">
    <text evidence="9">The sequence shown here is derived from an EMBL/GenBank/DDBJ whole genome shotgun (WGS) entry which is preliminary data.</text>
</comment>
<evidence type="ECO:0000313" key="9">
    <source>
        <dbReference type="EMBL" id="KAG5523093.1"/>
    </source>
</evidence>
<feature type="domain" description="THIF-type NAD/FAD binding fold" evidence="8">
    <location>
        <begin position="65"/>
        <end position="340"/>
    </location>
</feature>
<evidence type="ECO:0000256" key="5">
    <source>
        <dbReference type="ARBA" id="ARBA00022786"/>
    </source>
</evidence>
<dbReference type="CDD" id="cd00757">
    <property type="entry name" value="ThiF_MoeB_HesA_family"/>
    <property type="match status" value="1"/>
</dbReference>
<keyword evidence="6" id="KW-0862">Zinc</keyword>
<dbReference type="InterPro" id="IPR000594">
    <property type="entry name" value="ThiF_NAD_FAD-bd"/>
</dbReference>
<protein>
    <recommendedName>
        <fullName evidence="2">Ubiquitin-like modifier-activating enzyme 5</fullName>
    </recommendedName>
</protein>
<evidence type="ECO:0000256" key="6">
    <source>
        <dbReference type="ARBA" id="ARBA00022833"/>
    </source>
</evidence>
<evidence type="ECO:0000256" key="3">
    <source>
        <dbReference type="ARBA" id="ARBA00022723"/>
    </source>
</evidence>
<dbReference type="InterPro" id="IPR029752">
    <property type="entry name" value="D-isomer_DH_CS1"/>
</dbReference>
<dbReference type="FunFam" id="3.40.50.720:FF:000066">
    <property type="entry name" value="Putative ubiquitin-like modifier-activating enzyme 5"/>
    <property type="match status" value="1"/>
</dbReference>
<evidence type="ECO:0000256" key="2">
    <source>
        <dbReference type="ARBA" id="ARBA00016279"/>
    </source>
</evidence>
<evidence type="ECO:0000256" key="1">
    <source>
        <dbReference type="ARBA" id="ARBA00005339"/>
    </source>
</evidence>
<keyword evidence="5" id="KW-0833">Ubl conjugation pathway</keyword>
<dbReference type="Gene3D" id="3.40.50.720">
    <property type="entry name" value="NAD(P)-binding Rossmann-like Domain"/>
    <property type="match status" value="1"/>
</dbReference>
<evidence type="ECO:0000256" key="4">
    <source>
        <dbReference type="ARBA" id="ARBA00022741"/>
    </source>
</evidence>
<dbReference type="SUPFAM" id="SSF69572">
    <property type="entry name" value="Activating enzymes of the ubiquitin-like proteins"/>
    <property type="match status" value="1"/>
</dbReference>
<gene>
    <name evidence="9" type="ORF">RHGRI_035037</name>
</gene>
<dbReference type="PROSITE" id="PS00065">
    <property type="entry name" value="D_2_HYDROXYACID_DH_1"/>
    <property type="match status" value="1"/>
</dbReference>
<dbReference type="GO" id="GO:0071566">
    <property type="term" value="F:UFM1 activating enzyme activity"/>
    <property type="evidence" value="ECO:0007669"/>
    <property type="project" value="TreeGrafter"/>
</dbReference>
<dbReference type="GO" id="GO:0046872">
    <property type="term" value="F:metal ion binding"/>
    <property type="evidence" value="ECO:0007669"/>
    <property type="project" value="UniProtKB-KW"/>
</dbReference>
<accession>A0AAV6I6A7</accession>
<dbReference type="GO" id="GO:0005829">
    <property type="term" value="C:cytosol"/>
    <property type="evidence" value="ECO:0007669"/>
    <property type="project" value="TreeGrafter"/>
</dbReference>
<dbReference type="EMBL" id="JACTNZ010000012">
    <property type="protein sequence ID" value="KAG5523093.1"/>
    <property type="molecule type" value="Genomic_DNA"/>
</dbReference>